<feature type="non-terminal residue" evidence="2">
    <location>
        <position position="204"/>
    </location>
</feature>
<comment type="caution">
    <text evidence="2">The sequence shown here is derived from an EMBL/GenBank/DDBJ whole genome shotgun (WGS) entry which is preliminary data.</text>
</comment>
<dbReference type="PANTHER" id="PTHR28489">
    <property type="entry name" value="RENTINAL DEGENERATION 3-LIKE"/>
    <property type="match status" value="1"/>
</dbReference>
<name>A0ABS2XGM8_POLSP</name>
<keyword evidence="3" id="KW-1185">Reference proteome</keyword>
<dbReference type="EMBL" id="JAAWVQ010027804">
    <property type="protein sequence ID" value="MBN3273126.1"/>
    <property type="molecule type" value="Genomic_DNA"/>
</dbReference>
<organism evidence="2 3">
    <name type="scientific">Polyodon spathula</name>
    <name type="common">North American paddlefish</name>
    <name type="synonym">Squalus spathula</name>
    <dbReference type="NCBI Taxonomy" id="7913"/>
    <lineage>
        <taxon>Eukaryota</taxon>
        <taxon>Metazoa</taxon>
        <taxon>Chordata</taxon>
        <taxon>Craniata</taxon>
        <taxon>Vertebrata</taxon>
        <taxon>Euteleostomi</taxon>
        <taxon>Actinopterygii</taxon>
        <taxon>Chondrostei</taxon>
        <taxon>Acipenseriformes</taxon>
        <taxon>Polyodontidae</taxon>
        <taxon>Polyodon</taxon>
    </lineage>
</organism>
<dbReference type="Proteomes" id="UP001166093">
    <property type="component" value="Unassembled WGS sequence"/>
</dbReference>
<evidence type="ECO:0000256" key="1">
    <source>
        <dbReference type="SAM" id="MobiDB-lite"/>
    </source>
</evidence>
<protein>
    <submittedName>
        <fullName evidence="2">RD3 protein</fullName>
    </submittedName>
</protein>
<dbReference type="Pfam" id="PF14473">
    <property type="entry name" value="RD3"/>
    <property type="match status" value="1"/>
</dbReference>
<evidence type="ECO:0000313" key="2">
    <source>
        <dbReference type="EMBL" id="MBN3273126.1"/>
    </source>
</evidence>
<gene>
    <name evidence="2" type="primary">Rd3_2</name>
    <name evidence="2" type="ORF">GTO93_0017994</name>
</gene>
<reference evidence="2" key="1">
    <citation type="journal article" date="2021" name="Cell">
        <title>Tracing the genetic footprints of vertebrate landing in non-teleost ray-finned fishes.</title>
        <authorList>
            <person name="Bi X."/>
            <person name="Wang K."/>
            <person name="Yang L."/>
            <person name="Pan H."/>
            <person name="Jiang H."/>
            <person name="Wei Q."/>
            <person name="Fang M."/>
            <person name="Yu H."/>
            <person name="Zhu C."/>
            <person name="Cai Y."/>
            <person name="He Y."/>
            <person name="Gan X."/>
            <person name="Zeng H."/>
            <person name="Yu D."/>
            <person name="Zhu Y."/>
            <person name="Jiang H."/>
            <person name="Qiu Q."/>
            <person name="Yang H."/>
            <person name="Zhang Y.E."/>
            <person name="Wang W."/>
            <person name="Zhu M."/>
            <person name="He S."/>
            <person name="Zhang G."/>
        </authorList>
    </citation>
    <scope>NUCLEOTIDE SEQUENCE</scope>
    <source>
        <strain evidence="2">Pddl_001</strain>
    </source>
</reference>
<dbReference type="PANTHER" id="PTHR28489:SF4">
    <property type="entry name" value="PROTEIN RD3-LIKE"/>
    <property type="match status" value="1"/>
</dbReference>
<feature type="region of interest" description="Disordered" evidence="1">
    <location>
        <begin position="1"/>
        <end position="20"/>
    </location>
</feature>
<evidence type="ECO:0000313" key="3">
    <source>
        <dbReference type="Proteomes" id="UP001166093"/>
    </source>
</evidence>
<feature type="compositionally biased region" description="Low complexity" evidence="1">
    <location>
        <begin position="1"/>
        <end position="10"/>
    </location>
</feature>
<sequence length="204" mass="23182">MFPVSLFSSSPPLPSPRSAENSVMETLMSELGSMLKRSERLQLDRAAEGRRPRSSVDYTWLAVTPKPAFQLSPGETLELQDLCTKIQPSQCGPILLRFRKLVREFEPHVHEVPRIFRTVLCDSLDEEPGREEERRLEQRGWDKQRSNSLSVMTFKSRLRINPFRNPAPSGSAPDEDSEEETGLGGARRVRSMPEMTPCEQTRGL</sequence>
<feature type="non-terminal residue" evidence="2">
    <location>
        <position position="1"/>
    </location>
</feature>
<accession>A0ABS2XGM8</accession>
<feature type="region of interest" description="Disordered" evidence="1">
    <location>
        <begin position="160"/>
        <end position="204"/>
    </location>
</feature>
<dbReference type="InterPro" id="IPR028092">
    <property type="entry name" value="RD3"/>
</dbReference>
<proteinExistence type="predicted"/>